<dbReference type="CDD" id="cd01647">
    <property type="entry name" value="RT_LTR"/>
    <property type="match status" value="1"/>
</dbReference>
<sequence length="208" mass="22999">MSFRPSNAAATFQRFIYHVLSGMDFCVPYFDDVLVASESNSQHLEHLKKVFRRLEEYGVRLNASKCVLGKSSVKFLGGHIVSPDGLIPLPEKVSAITELPNQVPGYFSAAHNTIPSSCKWTSRKIPPATKSSSIMAHGKVQWSLALPTILFEFRATWKEDLEATTAEVLYGAPISIPGEFFIWPPENISGPYLSGQSRSINFCGETES</sequence>
<reference evidence="2" key="2">
    <citation type="submission" date="2020-06" db="EMBL/GenBank/DDBJ databases">
        <authorList>
            <person name="Sheffer M."/>
        </authorList>
    </citation>
    <scope>NUCLEOTIDE SEQUENCE</scope>
</reference>
<keyword evidence="3" id="KW-1185">Reference proteome</keyword>
<comment type="caution">
    <text evidence="2">The sequence shown here is derived from an EMBL/GenBank/DDBJ whole genome shotgun (WGS) entry which is preliminary data.</text>
</comment>
<dbReference type="InterPro" id="IPR043502">
    <property type="entry name" value="DNA/RNA_pol_sf"/>
</dbReference>
<dbReference type="Proteomes" id="UP000807504">
    <property type="component" value="Unassembled WGS sequence"/>
</dbReference>
<proteinExistence type="predicted"/>
<dbReference type="Gene3D" id="3.30.70.270">
    <property type="match status" value="1"/>
</dbReference>
<dbReference type="FunFam" id="3.30.70.270:FF:000003">
    <property type="entry name" value="Transposon Ty3-G Gag-Pol polyprotein"/>
    <property type="match status" value="1"/>
</dbReference>
<name>A0A8T0F247_ARGBR</name>
<dbReference type="InterPro" id="IPR000477">
    <property type="entry name" value="RT_dom"/>
</dbReference>
<protein>
    <submittedName>
        <fullName evidence="2">Retrovirus-related Pol polyprotein like</fullName>
    </submittedName>
</protein>
<organism evidence="2 3">
    <name type="scientific">Argiope bruennichi</name>
    <name type="common">Wasp spider</name>
    <name type="synonym">Aranea bruennichi</name>
    <dbReference type="NCBI Taxonomy" id="94029"/>
    <lineage>
        <taxon>Eukaryota</taxon>
        <taxon>Metazoa</taxon>
        <taxon>Ecdysozoa</taxon>
        <taxon>Arthropoda</taxon>
        <taxon>Chelicerata</taxon>
        <taxon>Arachnida</taxon>
        <taxon>Araneae</taxon>
        <taxon>Araneomorphae</taxon>
        <taxon>Entelegynae</taxon>
        <taxon>Araneoidea</taxon>
        <taxon>Araneidae</taxon>
        <taxon>Argiope</taxon>
    </lineage>
</organism>
<evidence type="ECO:0000313" key="2">
    <source>
        <dbReference type="EMBL" id="KAF8785214.1"/>
    </source>
</evidence>
<reference evidence="2" key="1">
    <citation type="journal article" date="2020" name="bioRxiv">
        <title>Chromosome-level reference genome of the European wasp spider Argiope bruennichi: a resource for studies on range expansion and evolutionary adaptation.</title>
        <authorList>
            <person name="Sheffer M.M."/>
            <person name="Hoppe A."/>
            <person name="Krehenwinkel H."/>
            <person name="Uhl G."/>
            <person name="Kuss A.W."/>
            <person name="Jensen L."/>
            <person name="Jensen C."/>
            <person name="Gillespie R.G."/>
            <person name="Hoff K.J."/>
            <person name="Prost S."/>
        </authorList>
    </citation>
    <scope>NUCLEOTIDE SEQUENCE</scope>
</reference>
<dbReference type="GO" id="GO:0071897">
    <property type="term" value="P:DNA biosynthetic process"/>
    <property type="evidence" value="ECO:0007669"/>
    <property type="project" value="UniProtKB-ARBA"/>
</dbReference>
<feature type="domain" description="Reverse transcriptase" evidence="1">
    <location>
        <begin position="1"/>
        <end position="80"/>
    </location>
</feature>
<dbReference type="InterPro" id="IPR043128">
    <property type="entry name" value="Rev_trsase/Diguanyl_cyclase"/>
</dbReference>
<accession>A0A8T0F247</accession>
<gene>
    <name evidence="2" type="ORF">HNY73_010786</name>
</gene>
<dbReference type="PANTHER" id="PTHR37984:SF5">
    <property type="entry name" value="PROTEIN NYNRIN-LIKE"/>
    <property type="match status" value="1"/>
</dbReference>
<dbReference type="PROSITE" id="PS50878">
    <property type="entry name" value="RT_POL"/>
    <property type="match status" value="1"/>
</dbReference>
<evidence type="ECO:0000259" key="1">
    <source>
        <dbReference type="PROSITE" id="PS50878"/>
    </source>
</evidence>
<dbReference type="SUPFAM" id="SSF56672">
    <property type="entry name" value="DNA/RNA polymerases"/>
    <property type="match status" value="1"/>
</dbReference>
<dbReference type="PANTHER" id="PTHR37984">
    <property type="entry name" value="PROTEIN CBG26694"/>
    <property type="match status" value="1"/>
</dbReference>
<dbReference type="InterPro" id="IPR050951">
    <property type="entry name" value="Retrovirus_Pol_polyprotein"/>
</dbReference>
<dbReference type="AlphaFoldDB" id="A0A8T0F247"/>
<dbReference type="Pfam" id="PF00078">
    <property type="entry name" value="RVT_1"/>
    <property type="match status" value="1"/>
</dbReference>
<evidence type="ECO:0000313" key="3">
    <source>
        <dbReference type="Proteomes" id="UP000807504"/>
    </source>
</evidence>
<dbReference type="EMBL" id="JABXBU010000030">
    <property type="protein sequence ID" value="KAF8785214.1"/>
    <property type="molecule type" value="Genomic_DNA"/>
</dbReference>